<keyword evidence="2" id="KW-1185">Reference proteome</keyword>
<accession>A0A517L2F6</accession>
<dbReference type="STRING" id="50376.A0A517L2F6"/>
<reference evidence="1 2" key="1">
    <citation type="submission" date="2019-07" db="EMBL/GenBank/DDBJ databases">
        <title>Finished genome of Venturia effusa.</title>
        <authorList>
            <person name="Young C.A."/>
            <person name="Cox M.P."/>
            <person name="Ganley A.R.D."/>
            <person name="David W.J."/>
        </authorList>
    </citation>
    <scope>NUCLEOTIDE SEQUENCE [LARGE SCALE GENOMIC DNA]</scope>
    <source>
        <strain evidence="2">albino</strain>
    </source>
</reference>
<evidence type="ECO:0000313" key="1">
    <source>
        <dbReference type="EMBL" id="QDS69802.1"/>
    </source>
</evidence>
<organism evidence="1 2">
    <name type="scientific">Venturia effusa</name>
    <dbReference type="NCBI Taxonomy" id="50376"/>
    <lineage>
        <taxon>Eukaryota</taxon>
        <taxon>Fungi</taxon>
        <taxon>Dikarya</taxon>
        <taxon>Ascomycota</taxon>
        <taxon>Pezizomycotina</taxon>
        <taxon>Dothideomycetes</taxon>
        <taxon>Pleosporomycetidae</taxon>
        <taxon>Venturiales</taxon>
        <taxon>Venturiaceae</taxon>
        <taxon>Venturia</taxon>
    </lineage>
</organism>
<dbReference type="EMBL" id="CP042187">
    <property type="protein sequence ID" value="QDS69802.1"/>
    <property type="molecule type" value="Genomic_DNA"/>
</dbReference>
<dbReference type="OrthoDB" id="2121828at2759"/>
<proteinExistence type="predicted"/>
<dbReference type="AlphaFoldDB" id="A0A517L2F6"/>
<sequence>MHVDARGKYGPREYMDCLETEMGAQFLNKKERKDTFADYEFERTVTYASQPKSMTCTLWQLTANSFIRKKDQAINVNMEDSISMMVPLSQPLKGYTIRMSTLSSEQLFQSHPVLKYQHAAKSRKGGIMSLPTPKAQVCITDEMLDGGVMLYEMKGLKPIPKGRPPSRADDTLRFMSNNSAPVTLISTSGLHPGFRQLPPTLWNERS</sequence>
<evidence type="ECO:0000313" key="2">
    <source>
        <dbReference type="Proteomes" id="UP000316270"/>
    </source>
</evidence>
<protein>
    <submittedName>
        <fullName evidence="1">Uncharacterized protein</fullName>
    </submittedName>
</protein>
<dbReference type="Proteomes" id="UP000316270">
    <property type="component" value="Chromosome 3"/>
</dbReference>
<gene>
    <name evidence="1" type="ORF">FKW77_010447</name>
</gene>
<name>A0A517L2F6_9PEZI</name>